<accession>A0A917MS94</accession>
<dbReference type="Proteomes" id="UP000600171">
    <property type="component" value="Unassembled WGS sequence"/>
</dbReference>
<proteinExistence type="predicted"/>
<evidence type="ECO:0000313" key="2">
    <source>
        <dbReference type="Proteomes" id="UP000600171"/>
    </source>
</evidence>
<name>A0A917MS94_9MICC</name>
<organism evidence="1 2">
    <name type="scientific">Rothia aerolata</name>
    <dbReference type="NCBI Taxonomy" id="1812262"/>
    <lineage>
        <taxon>Bacteria</taxon>
        <taxon>Bacillati</taxon>
        <taxon>Actinomycetota</taxon>
        <taxon>Actinomycetes</taxon>
        <taxon>Micrococcales</taxon>
        <taxon>Micrococcaceae</taxon>
        <taxon>Rothia</taxon>
    </lineage>
</organism>
<reference evidence="1 2" key="1">
    <citation type="journal article" date="2014" name="Int. J. Syst. Evol. Microbiol.">
        <title>Complete genome sequence of Corynebacterium casei LMG S-19264T (=DSM 44701T), isolated from a smear-ripened cheese.</title>
        <authorList>
            <consortium name="US DOE Joint Genome Institute (JGI-PGF)"/>
            <person name="Walter F."/>
            <person name="Albersmeier A."/>
            <person name="Kalinowski J."/>
            <person name="Ruckert C."/>
        </authorList>
    </citation>
    <scope>NUCLEOTIDE SEQUENCE [LARGE SCALE GENOMIC DNA]</scope>
    <source>
        <strain evidence="1 2">CCM 8669</strain>
    </source>
</reference>
<protein>
    <submittedName>
        <fullName evidence="1">Uncharacterized protein</fullName>
    </submittedName>
</protein>
<gene>
    <name evidence="1" type="ORF">GCM10007359_09790</name>
</gene>
<sequence>MFEPSVLPHLVPGAATSAALSSLEALVVGAVWTGDDAAGLGCSGLVCAGLVSSETVTSGDSLATTVLGCGESVPELST</sequence>
<evidence type="ECO:0000313" key="1">
    <source>
        <dbReference type="EMBL" id="GGH61022.1"/>
    </source>
</evidence>
<comment type="caution">
    <text evidence="1">The sequence shown here is derived from an EMBL/GenBank/DDBJ whole genome shotgun (WGS) entry which is preliminary data.</text>
</comment>
<keyword evidence="2" id="KW-1185">Reference proteome</keyword>
<dbReference type="AlphaFoldDB" id="A0A917MS94"/>
<dbReference type="EMBL" id="BMDC01000001">
    <property type="protein sequence ID" value="GGH61022.1"/>
    <property type="molecule type" value="Genomic_DNA"/>
</dbReference>